<protein>
    <submittedName>
        <fullName evidence="2">Uncharacterized protein</fullName>
    </submittedName>
</protein>
<evidence type="ECO:0000313" key="3">
    <source>
        <dbReference type="Proteomes" id="UP000294489"/>
    </source>
</evidence>
<keyword evidence="1" id="KW-0472">Membrane</keyword>
<dbReference type="AlphaFoldDB" id="A0A4R8FUE0"/>
<name>A0A4R8FUE0_9GAMM</name>
<dbReference type="Proteomes" id="UP000294489">
    <property type="component" value="Unassembled WGS sequence"/>
</dbReference>
<comment type="caution">
    <text evidence="2">The sequence shown here is derived from an EMBL/GenBank/DDBJ whole genome shotgun (WGS) entry which is preliminary data.</text>
</comment>
<sequence>MNPLSNIGRLGLLVAGNAAILAEFYAIWLIAGGA</sequence>
<evidence type="ECO:0000313" key="2">
    <source>
        <dbReference type="EMBL" id="TDX29127.1"/>
    </source>
</evidence>
<evidence type="ECO:0000256" key="1">
    <source>
        <dbReference type="SAM" id="Phobius"/>
    </source>
</evidence>
<dbReference type="EMBL" id="SOEC01000008">
    <property type="protein sequence ID" value="TDX29127.1"/>
    <property type="molecule type" value="Genomic_DNA"/>
</dbReference>
<reference evidence="2 3" key="1">
    <citation type="submission" date="2019-03" db="EMBL/GenBank/DDBJ databases">
        <title>Freshwater and sediment microbial communities from various areas in North America, analyzing microbe dynamics in response to fracking.</title>
        <authorList>
            <person name="Lamendella R."/>
        </authorList>
    </citation>
    <scope>NUCLEOTIDE SEQUENCE [LARGE SCALE GENOMIC DNA]</scope>
    <source>
        <strain evidence="2 3">6_TX</strain>
    </source>
</reference>
<proteinExistence type="predicted"/>
<organism evidence="2 3">
    <name type="scientific">Modicisalibacter xianhensis</name>
    <dbReference type="NCBI Taxonomy" id="442341"/>
    <lineage>
        <taxon>Bacteria</taxon>
        <taxon>Pseudomonadati</taxon>
        <taxon>Pseudomonadota</taxon>
        <taxon>Gammaproteobacteria</taxon>
        <taxon>Oceanospirillales</taxon>
        <taxon>Halomonadaceae</taxon>
        <taxon>Modicisalibacter</taxon>
    </lineage>
</organism>
<accession>A0A4R8FUE0</accession>
<gene>
    <name evidence="2" type="ORF">DFO67_108171</name>
</gene>
<keyword evidence="1" id="KW-1133">Transmembrane helix</keyword>
<keyword evidence="1" id="KW-0812">Transmembrane</keyword>
<feature type="transmembrane region" description="Helical" evidence="1">
    <location>
        <begin position="12"/>
        <end position="31"/>
    </location>
</feature>